<evidence type="ECO:0000313" key="2">
    <source>
        <dbReference type="EnsemblPlants" id="QL01p047517:mrna"/>
    </source>
</evidence>
<evidence type="ECO:0000256" key="1">
    <source>
        <dbReference type="SAM" id="MobiDB-lite"/>
    </source>
</evidence>
<reference evidence="2 3" key="1">
    <citation type="journal article" date="2016" name="G3 (Bethesda)">
        <title>First Draft Assembly and Annotation of the Genome of a California Endemic Oak Quercus lobata Nee (Fagaceae).</title>
        <authorList>
            <person name="Sork V.L."/>
            <person name="Fitz-Gibbon S.T."/>
            <person name="Puiu D."/>
            <person name="Crepeau M."/>
            <person name="Gugger P.F."/>
            <person name="Sherman R."/>
            <person name="Stevens K."/>
            <person name="Langley C.H."/>
            <person name="Pellegrini M."/>
            <person name="Salzberg S.L."/>
        </authorList>
    </citation>
    <scope>NUCLEOTIDE SEQUENCE [LARGE SCALE GENOMIC DNA]</scope>
    <source>
        <strain evidence="2 3">cv. SW786</strain>
    </source>
</reference>
<evidence type="ECO:0000313" key="3">
    <source>
        <dbReference type="Proteomes" id="UP000594261"/>
    </source>
</evidence>
<dbReference type="Gramene" id="QL01p047517:mrna">
    <property type="protein sequence ID" value="QL01p047517:mrna"/>
    <property type="gene ID" value="QL01p047517"/>
</dbReference>
<dbReference type="AlphaFoldDB" id="A0A7N2KQJ6"/>
<keyword evidence="3" id="KW-1185">Reference proteome</keyword>
<dbReference type="Proteomes" id="UP000594261">
    <property type="component" value="Chromosome 1"/>
</dbReference>
<reference evidence="2" key="2">
    <citation type="submission" date="2021-01" db="UniProtKB">
        <authorList>
            <consortium name="EnsemblPlants"/>
        </authorList>
    </citation>
    <scope>IDENTIFICATION</scope>
</reference>
<proteinExistence type="predicted"/>
<feature type="region of interest" description="Disordered" evidence="1">
    <location>
        <begin position="69"/>
        <end position="110"/>
    </location>
</feature>
<dbReference type="InParanoid" id="A0A7N2KQJ6"/>
<evidence type="ECO:0008006" key="4">
    <source>
        <dbReference type="Google" id="ProtNLM"/>
    </source>
</evidence>
<dbReference type="EMBL" id="LRBV02000001">
    <property type="status" value="NOT_ANNOTATED_CDS"/>
    <property type="molecule type" value="Genomic_DNA"/>
</dbReference>
<dbReference type="PANTHER" id="PTHR33699:SF3">
    <property type="entry name" value="OS06G0347300 PROTEIN"/>
    <property type="match status" value="1"/>
</dbReference>
<feature type="compositionally biased region" description="Basic and acidic residues" evidence="1">
    <location>
        <begin position="76"/>
        <end position="92"/>
    </location>
</feature>
<sequence length="251" mass="27934">MEEYCKRSGQIPAFGDWDNANELPITQYFECARQAGLIRYSSSSSGETDHHPYVRGDLYAVDFNKPSRFVPPSRKTTRERAGGGVREREKRYNNNNNNHHPQLKEPKKVKAAQKVCDVTEPSTKTTHTAATTTVQNDAVPPPPPPASKPIDEDLYKIPPELLLHTSKRCFLTSVSLAVMAQLILNVIDPPAVLSRRLASVGRCVRRHRWAVVWLDSQCRLGSLVSMCCGGLVWFVSGSLDSIRCLCGRVCG</sequence>
<accession>A0A7N2KQJ6</accession>
<dbReference type="PANTHER" id="PTHR33699">
    <property type="entry name" value="EXPRESSED PROTEIN"/>
    <property type="match status" value="1"/>
</dbReference>
<dbReference type="OMA" id="DECKWSH"/>
<protein>
    <recommendedName>
        <fullName evidence="4">RIN4 pathogenic type III effector avirulence factor Avr cleavage site domain-containing protein</fullName>
    </recommendedName>
</protein>
<name>A0A7N2KQJ6_QUELO</name>
<dbReference type="EnsemblPlants" id="QL01p047517:mrna">
    <property type="protein sequence ID" value="QL01p047517:mrna"/>
    <property type="gene ID" value="QL01p047517"/>
</dbReference>
<organism evidence="2 3">
    <name type="scientific">Quercus lobata</name>
    <name type="common">Valley oak</name>
    <dbReference type="NCBI Taxonomy" id="97700"/>
    <lineage>
        <taxon>Eukaryota</taxon>
        <taxon>Viridiplantae</taxon>
        <taxon>Streptophyta</taxon>
        <taxon>Embryophyta</taxon>
        <taxon>Tracheophyta</taxon>
        <taxon>Spermatophyta</taxon>
        <taxon>Magnoliopsida</taxon>
        <taxon>eudicotyledons</taxon>
        <taxon>Gunneridae</taxon>
        <taxon>Pentapetalae</taxon>
        <taxon>rosids</taxon>
        <taxon>fabids</taxon>
        <taxon>Fagales</taxon>
        <taxon>Fagaceae</taxon>
        <taxon>Quercus</taxon>
    </lineage>
</organism>
<dbReference type="FunCoup" id="A0A7N2KQJ6">
    <property type="interactions" value="273"/>
</dbReference>